<reference evidence="3" key="1">
    <citation type="submission" date="2022-10" db="EMBL/GenBank/DDBJ databases">
        <authorList>
            <person name="Botero Cardona J."/>
        </authorList>
    </citation>
    <scope>NUCLEOTIDE SEQUENCE</scope>
    <source>
        <strain evidence="3">LMG 31819</strain>
        <strain evidence="4">R-53529</strain>
    </source>
</reference>
<proteinExistence type="inferred from homology"/>
<dbReference type="GO" id="GO:0030976">
    <property type="term" value="F:thiamine pyrophosphate binding"/>
    <property type="evidence" value="ECO:0007669"/>
    <property type="project" value="InterPro"/>
</dbReference>
<dbReference type="InterPro" id="IPR012001">
    <property type="entry name" value="Thiamin_PyroP_enz_TPP-bd_dom"/>
</dbReference>
<dbReference type="PANTHER" id="PTHR18968">
    <property type="entry name" value="THIAMINE PYROPHOSPHATE ENZYMES"/>
    <property type="match status" value="1"/>
</dbReference>
<dbReference type="EMBL" id="CAMXCM010000004">
    <property type="protein sequence ID" value="CAI3948127.1"/>
    <property type="molecule type" value="Genomic_DNA"/>
</dbReference>
<evidence type="ECO:0000313" key="6">
    <source>
        <dbReference type="Proteomes" id="UP001154259"/>
    </source>
</evidence>
<accession>A0A9W4XA31</accession>
<dbReference type="EMBL" id="CAMXCS010000003">
    <property type="protein sequence ID" value="CAI3948627.1"/>
    <property type="molecule type" value="Genomic_DNA"/>
</dbReference>
<dbReference type="Proteomes" id="UP001154259">
    <property type="component" value="Unassembled WGS sequence"/>
</dbReference>
<dbReference type="InterPro" id="IPR029061">
    <property type="entry name" value="THDP-binding"/>
</dbReference>
<sequence>MKTVHDITYDLLRQHGIKKVFGNPGSNELPFLNNLPNDFEYILTLQEAVAVGIADGYAQALGTPALVNLHSAAGTGNGMGALANAWNAHSPLIIMAGQQNRAMLGIEPLLTNVDAAFLPKPLVKWSHEPASPQEVPYTMSRAIHTALSDAPGPVYLSVPYDD</sequence>
<dbReference type="InterPro" id="IPR045229">
    <property type="entry name" value="TPP_enz"/>
</dbReference>
<dbReference type="Pfam" id="PF02776">
    <property type="entry name" value="TPP_enzyme_N"/>
    <property type="match status" value="1"/>
</dbReference>
<evidence type="ECO:0000259" key="2">
    <source>
        <dbReference type="Pfam" id="PF02776"/>
    </source>
</evidence>
<comment type="caution">
    <text evidence="3">The sequence shown here is derived from an EMBL/GenBank/DDBJ whole genome shotgun (WGS) entry which is preliminary data.</text>
</comment>
<evidence type="ECO:0000313" key="4">
    <source>
        <dbReference type="EMBL" id="CAI3948627.1"/>
    </source>
</evidence>
<keyword evidence="6" id="KW-1185">Reference proteome</keyword>
<protein>
    <submittedName>
        <fullName evidence="3 4">Acetolactate synthase large subunit or other thiamine pyrophosphate-requiring enzyme (IlvB)</fullName>
    </submittedName>
</protein>
<dbReference type="Proteomes" id="UP001154255">
    <property type="component" value="Unassembled WGS sequence"/>
</dbReference>
<dbReference type="AlphaFoldDB" id="A0A9W4XA31"/>
<dbReference type="GO" id="GO:0050660">
    <property type="term" value="F:flavin adenine dinucleotide binding"/>
    <property type="evidence" value="ECO:0007669"/>
    <property type="project" value="TreeGrafter"/>
</dbReference>
<comment type="similarity">
    <text evidence="1">Belongs to the TPP enzyme family.</text>
</comment>
<dbReference type="CDD" id="cd07035">
    <property type="entry name" value="TPP_PYR_POX_like"/>
    <property type="match status" value="1"/>
</dbReference>
<gene>
    <name evidence="4" type="ORF">R53529_LOCUS1560</name>
    <name evidence="3" type="ORF">R53530_LOCUS1654</name>
</gene>
<dbReference type="SUPFAM" id="SSF52518">
    <property type="entry name" value="Thiamin diphosphate-binding fold (THDP-binding)"/>
    <property type="match status" value="1"/>
</dbReference>
<dbReference type="RefSeq" id="WP_271789992.1">
    <property type="nucleotide sequence ID" value="NZ_CAMXCM010000004.1"/>
</dbReference>
<evidence type="ECO:0000313" key="3">
    <source>
        <dbReference type="EMBL" id="CAI3948127.1"/>
    </source>
</evidence>
<dbReference type="GO" id="GO:0003984">
    <property type="term" value="F:acetolactate synthase activity"/>
    <property type="evidence" value="ECO:0007669"/>
    <property type="project" value="TreeGrafter"/>
</dbReference>
<feature type="domain" description="Thiamine pyrophosphate enzyme N-terminal TPP-binding" evidence="2">
    <location>
        <begin position="3"/>
        <end position="107"/>
    </location>
</feature>
<evidence type="ECO:0000256" key="1">
    <source>
        <dbReference type="ARBA" id="ARBA00007812"/>
    </source>
</evidence>
<dbReference type="Gene3D" id="3.40.50.970">
    <property type="match status" value="1"/>
</dbReference>
<name>A0A9W4XA31_9PROT</name>
<organism evidence="3 5">
    <name type="scientific">Commensalibacter communis</name>
    <dbReference type="NCBI Taxonomy" id="2972786"/>
    <lineage>
        <taxon>Bacteria</taxon>
        <taxon>Pseudomonadati</taxon>
        <taxon>Pseudomonadota</taxon>
        <taxon>Alphaproteobacteria</taxon>
        <taxon>Acetobacterales</taxon>
        <taxon>Acetobacteraceae</taxon>
    </lineage>
</organism>
<dbReference type="PANTHER" id="PTHR18968:SF133">
    <property type="entry name" value="BENZOYLFORMATE DECARBOXYLASE"/>
    <property type="match status" value="1"/>
</dbReference>
<evidence type="ECO:0000313" key="5">
    <source>
        <dbReference type="Proteomes" id="UP001154255"/>
    </source>
</evidence>